<feature type="domain" description="AB hydrolase-1" evidence="1">
    <location>
        <begin position="38"/>
        <end position="287"/>
    </location>
</feature>
<dbReference type="SUPFAM" id="SSF53474">
    <property type="entry name" value="alpha/beta-Hydrolases"/>
    <property type="match status" value="1"/>
</dbReference>
<evidence type="ECO:0000313" key="2">
    <source>
        <dbReference type="EMBL" id="KJH73583.1"/>
    </source>
</evidence>
<dbReference type="PANTHER" id="PTHR46438:SF2">
    <property type="entry name" value="ALPHA_BETA-HYDROLASES SUPERFAMILY PROTEIN"/>
    <property type="match status" value="1"/>
</dbReference>
<keyword evidence="3" id="KW-1185">Reference proteome</keyword>
<dbReference type="PATRIC" id="fig|1618023.3.peg.1683"/>
<dbReference type="PANTHER" id="PTHR46438">
    <property type="entry name" value="ALPHA/BETA-HYDROLASES SUPERFAMILY PROTEIN"/>
    <property type="match status" value="1"/>
</dbReference>
<dbReference type="Pfam" id="PF12697">
    <property type="entry name" value="Abhydrolase_6"/>
    <property type="match status" value="1"/>
</dbReference>
<dbReference type="Gene3D" id="3.40.50.1820">
    <property type="entry name" value="alpha/beta hydrolase"/>
    <property type="match status" value="1"/>
</dbReference>
<dbReference type="STRING" id="1618023.UH38_02160"/>
<sequence>MTQTAATPSTQFYNWKNYRCAYEYYSPDVPKDRHSTPLLLIHPIGVGLSRRFWHRFCDAWYENGHTNPIYNPDLLGCGESDMPHIAYTPADWAAQLQHFLQTVIQKPVTLVVQGALLPVALETIQMQAQPNLIQKLVLASPPAMALMTQPTGKRKQKLTWNLLDSPLGAAFYLYARRPQFLSSFSTRQLFANADLVDNQWLDMLVKGAANPASRHAVFSFLAGFWRQNYREAIAAINQPTLVVMGDRSSSISRDKQDTPEQRLADYLKCLPHGEGVKIAGRNVLPYESTSDFTATLAAFENKNSTSM</sequence>
<accession>A0A0D8ZXS5</accession>
<comment type="caution">
    <text evidence="2">The sequence shown here is derived from an EMBL/GenBank/DDBJ whole genome shotgun (WGS) entry which is preliminary data.</text>
</comment>
<evidence type="ECO:0000259" key="1">
    <source>
        <dbReference type="Pfam" id="PF12697"/>
    </source>
</evidence>
<evidence type="ECO:0000313" key="3">
    <source>
        <dbReference type="Proteomes" id="UP000032452"/>
    </source>
</evidence>
<dbReference type="GO" id="GO:0016787">
    <property type="term" value="F:hydrolase activity"/>
    <property type="evidence" value="ECO:0007669"/>
    <property type="project" value="UniProtKB-KW"/>
</dbReference>
<gene>
    <name evidence="2" type="ORF">UH38_02160</name>
</gene>
<keyword evidence="2" id="KW-0378">Hydrolase</keyword>
<organism evidence="2 3">
    <name type="scientific">Aliterella atlantica CENA595</name>
    <dbReference type="NCBI Taxonomy" id="1618023"/>
    <lineage>
        <taxon>Bacteria</taxon>
        <taxon>Bacillati</taxon>
        <taxon>Cyanobacteriota</taxon>
        <taxon>Cyanophyceae</taxon>
        <taxon>Chroococcidiopsidales</taxon>
        <taxon>Aliterellaceae</taxon>
        <taxon>Aliterella</taxon>
    </lineage>
</organism>
<reference evidence="2 3" key="1">
    <citation type="submission" date="2015-02" db="EMBL/GenBank/DDBJ databases">
        <title>Draft genome of a novel marine cyanobacterium (Chroococcales) isolated from South Atlantic Ocean.</title>
        <authorList>
            <person name="Rigonato J."/>
            <person name="Alvarenga D.O."/>
            <person name="Branco L.H."/>
            <person name="Varani A.M."/>
            <person name="Brandini F.P."/>
            <person name="Fiore M.F."/>
        </authorList>
    </citation>
    <scope>NUCLEOTIDE SEQUENCE [LARGE SCALE GENOMIC DNA]</scope>
    <source>
        <strain evidence="2 3">CENA595</strain>
    </source>
</reference>
<dbReference type="OrthoDB" id="505769at2"/>
<dbReference type="InterPro" id="IPR029058">
    <property type="entry name" value="AB_hydrolase_fold"/>
</dbReference>
<dbReference type="InterPro" id="IPR000073">
    <property type="entry name" value="AB_hydrolase_1"/>
</dbReference>
<dbReference type="EMBL" id="JYON01000001">
    <property type="protein sequence ID" value="KJH73583.1"/>
    <property type="molecule type" value="Genomic_DNA"/>
</dbReference>
<proteinExistence type="predicted"/>
<protein>
    <submittedName>
        <fullName evidence="2">Alpha/beta hydrolase</fullName>
    </submittedName>
</protein>
<dbReference type="Proteomes" id="UP000032452">
    <property type="component" value="Unassembled WGS sequence"/>
</dbReference>
<dbReference type="AlphaFoldDB" id="A0A0D8ZXS5"/>
<name>A0A0D8ZXS5_9CYAN</name>
<dbReference type="RefSeq" id="WP_045052936.1">
    <property type="nucleotide sequence ID" value="NZ_CAWMDP010000017.1"/>
</dbReference>